<feature type="domain" description="Ig-like" evidence="4">
    <location>
        <begin position="2336"/>
        <end position="2427"/>
    </location>
</feature>
<dbReference type="Pfam" id="PF00041">
    <property type="entry name" value="fn3"/>
    <property type="match status" value="24"/>
</dbReference>
<feature type="domain" description="Fibronectin type-III" evidence="5">
    <location>
        <begin position="662"/>
        <end position="753"/>
    </location>
</feature>
<dbReference type="PANTHER" id="PTHR14340">
    <property type="entry name" value="MICROFIBRIL-ASSOCIATED GLYCOPROTEIN 3"/>
    <property type="match status" value="1"/>
</dbReference>
<dbReference type="InterPro" id="IPR036116">
    <property type="entry name" value="FN3_sf"/>
</dbReference>
<dbReference type="SUPFAM" id="SSF48726">
    <property type="entry name" value="Immunoglobulin"/>
    <property type="match status" value="13"/>
</dbReference>
<feature type="domain" description="Fibronectin type-III" evidence="5">
    <location>
        <begin position="1940"/>
        <end position="2035"/>
    </location>
</feature>
<dbReference type="FunFam" id="2.60.40.10:FF:000567">
    <property type="entry name" value="Uncharacterized protein, isoform G"/>
    <property type="match status" value="8"/>
</dbReference>
<feature type="domain" description="Fibronectin type-III" evidence="5">
    <location>
        <begin position="363"/>
        <end position="460"/>
    </location>
</feature>
<feature type="domain" description="Fibronectin type-III" evidence="5">
    <location>
        <begin position="65"/>
        <end position="160"/>
    </location>
</feature>
<organism evidence="6 7">
    <name type="scientific">Oryctes borbonicus</name>
    <dbReference type="NCBI Taxonomy" id="1629725"/>
    <lineage>
        <taxon>Eukaryota</taxon>
        <taxon>Metazoa</taxon>
        <taxon>Ecdysozoa</taxon>
        <taxon>Arthropoda</taxon>
        <taxon>Hexapoda</taxon>
        <taxon>Insecta</taxon>
        <taxon>Pterygota</taxon>
        <taxon>Neoptera</taxon>
        <taxon>Endopterygota</taxon>
        <taxon>Coleoptera</taxon>
        <taxon>Polyphaga</taxon>
        <taxon>Scarabaeiformia</taxon>
        <taxon>Scarabaeidae</taxon>
        <taxon>Dynastinae</taxon>
        <taxon>Oryctes</taxon>
    </lineage>
</organism>
<feature type="domain" description="Fibronectin type-III" evidence="5">
    <location>
        <begin position="955"/>
        <end position="1050"/>
    </location>
</feature>
<feature type="domain" description="Fibronectin type-III" evidence="5">
    <location>
        <begin position="3417"/>
        <end position="3511"/>
    </location>
</feature>
<feature type="domain" description="Ig-like" evidence="4">
    <location>
        <begin position="1744"/>
        <end position="1831"/>
    </location>
</feature>
<feature type="region of interest" description="Disordered" evidence="3">
    <location>
        <begin position="2806"/>
        <end position="2831"/>
    </location>
</feature>
<feature type="domain" description="Fibronectin type-III" evidence="5">
    <location>
        <begin position="1841"/>
        <end position="1934"/>
    </location>
</feature>
<feature type="domain" description="Fibronectin type-III" evidence="5">
    <location>
        <begin position="1251"/>
        <end position="1344"/>
    </location>
</feature>
<dbReference type="FunFam" id="2.60.40.10:FF:000006">
    <property type="entry name" value="Uncharacterized protein, isoform F"/>
    <property type="match status" value="2"/>
</dbReference>
<reference evidence="6 7" key="1">
    <citation type="submission" date="2015-09" db="EMBL/GenBank/DDBJ databases">
        <title>Draft genome of the scarab beetle Oryctes borbonicus.</title>
        <authorList>
            <person name="Meyer J.M."/>
            <person name="Markov G.V."/>
            <person name="Baskaran P."/>
            <person name="Herrmann M."/>
            <person name="Sommer R.J."/>
            <person name="Roedelsperger C."/>
        </authorList>
    </citation>
    <scope>NUCLEOTIDE SEQUENCE [LARGE SCALE GENOMIC DNA]</scope>
    <source>
        <strain evidence="6">OB123</strain>
        <tissue evidence="6">Whole animal</tissue>
    </source>
</reference>
<evidence type="ECO:0000259" key="5">
    <source>
        <dbReference type="PROSITE" id="PS50853"/>
    </source>
</evidence>
<feature type="domain" description="Fibronectin type-III" evidence="5">
    <location>
        <begin position="3123"/>
        <end position="3217"/>
    </location>
</feature>
<feature type="region of interest" description="Disordered" evidence="3">
    <location>
        <begin position="1979"/>
        <end position="2000"/>
    </location>
</feature>
<dbReference type="PROSITE" id="PS50835">
    <property type="entry name" value="IG_LIKE"/>
    <property type="match status" value="10"/>
</dbReference>
<dbReference type="FunFam" id="2.60.40.10:FF:002083">
    <property type="entry name" value="Protein CBR-UNC-22"/>
    <property type="match status" value="5"/>
</dbReference>
<dbReference type="GO" id="GO:0009653">
    <property type="term" value="P:anatomical structure morphogenesis"/>
    <property type="evidence" value="ECO:0007669"/>
    <property type="project" value="UniProtKB-ARBA"/>
</dbReference>
<dbReference type="InterPro" id="IPR003961">
    <property type="entry name" value="FN3_dom"/>
</dbReference>
<evidence type="ECO:0000256" key="1">
    <source>
        <dbReference type="ARBA" id="ARBA00022737"/>
    </source>
</evidence>
<evidence type="ECO:0000256" key="3">
    <source>
        <dbReference type="SAM" id="MobiDB-lite"/>
    </source>
</evidence>
<feature type="domain" description="Ig-like" evidence="4">
    <location>
        <begin position="2927"/>
        <end position="3014"/>
    </location>
</feature>
<dbReference type="SUPFAM" id="SSF49265">
    <property type="entry name" value="Fibronectin type III"/>
    <property type="match status" value="12"/>
</dbReference>
<feature type="domain" description="Fibronectin type-III" evidence="5">
    <location>
        <begin position="166"/>
        <end position="261"/>
    </location>
</feature>
<feature type="domain" description="Ig-like" evidence="4">
    <location>
        <begin position="2039"/>
        <end position="2128"/>
    </location>
</feature>
<dbReference type="InterPro" id="IPR013098">
    <property type="entry name" value="Ig_I-set"/>
</dbReference>
<feature type="domain" description="Fibronectin type-III" evidence="5">
    <location>
        <begin position="2828"/>
        <end position="2922"/>
    </location>
</feature>
<evidence type="ECO:0000313" key="7">
    <source>
        <dbReference type="Proteomes" id="UP000051574"/>
    </source>
</evidence>
<sequence>MLDKKEIKQDAEERITIDKYEKNTVLTVRRSTRADSGKYILILTNSSGTVQGTADVVVLDKPSPPKGPLKVEEVRSDHVTVKWQKPEDFGGTDLTGYVLEKMDMDTGRWIPAGEVGPNTDTFTFKGLTPKKKYKFRVKAKNKEGESEPLETDEAILAKNPYDEPGAPGKPEIIDYDNRSVTLRWAKPENDGGRPITHYTIEMRDKFSPDWVEVATTPDGEPTGKVEGLKEKMVYQFRVRAHNKAGKGAPSEETDNHLCKHRNLRPRIDRETFKTVIIKAGRTHKWSVDISGEPPPSIKWVWRDNVALTNSERIKIENVDYHTDFTLINAARRDTGKYTLIAENVNGKDQETVELTVLGKPGAPEGPLEVSDVTANKAKVAWKKPEDDGGLPIKEYEIEKMDKATGKWVRVGRVPGDKPNLEFEVTGLTPGSEYKFRVTAVNDEGDSEPLESERGIIAKNPFDEPTKPGTPEIVDYDNKGVNLKWEKPASDGGAPIEKYIIEKKDRFKPDWEKAGEVPGDQTEARVEDLKERGEYQFRVIALNKAGPSPPSDASKMQVIKHRALKPRIDRTNLKPIIVRAGKPIKYDIDVRGEPPPTCTWIHIDKELKSEGNIEIINVDYNTKLNITNSVRKNTGLYKIRAVNEHGQDEAEVEVTVLSSPSKPKGPLKVSDVTKNGAKLKWEKPEDDGGKPVTGYVVEKLDKGRWVPVGRTTEPEMDVKGLQEGNEYKFRVRAVNDEGESEPLETDGTIVAKNPFDVPGKPGVPEIVDWDADRVDLKWTAPKNNGGAPITGYVIEKKEKYATSWDEILTTDSPDTDARVPGLKEGNTYQFRVRAVNKAGPGEPSDGTKPHLSKARHKRPLINRDKLHTVRVRAGTIVKFDVDVQGEPPPTITWSFANKVLESNNHVKIENEDYNTKFTMVNTKRKDTGKYTIRAENDSGFDEAPVEIIILDKPGKPEGPLEVSDVHKEGCKLKWKKPKDDGGLPLSGYVVEKQEAGTGKWIPAGFIDPDKTEHEITGLEPNKKYNFRVKAVNEEGESEPLETDTSILAKNPYDISSPPGMPEIVDYDEHSVKLKWDKPVRDGGAPITGYIIEAMDKFTGQFAKVAEVGPQCQGTVSKLEEGNQYKFRVRAVNKAGQSEPSEQTNWHTAKPRFLKPLIDRTNLKPLTIKSGLSISLDVNIQGEPPPTVTWYYEGKEISSSEVIRIDNIDYNTKFFILKAKRAQTGKYTITARNSSGEDTADIEITVLGKPSKPKGPLDISDVTKHGCKLKWQKPEDDGGSPIDYYEIEKLDPLTGQWLPCGKSSEPEATVTGLQEGKPYKFRVKAVNKEGESEPLEADKTIIAKNPYDEPGKPGRPDLKDWDKDFVELAWKPPLDDGGAPIEKYIIQMHDKAGRGWIDAATVPGDKTAGRVDAVEEGHEYEFRIVAVNKAGPGEPSDPSKPVIAKPRFLAPYIDRKNLQKKTLRVGQLLRMDADVKGEPPPTVTWTLKEQTLKNTDRLRIENEDYKTSFVLQKVKRSDTGVYTVTARNDSGVDTVEVEILVISKPSKPKGPLKVSDVTADGCKLKWDAPEDDGGEPISGYVVERQDVETGRWVPVTTTKTPEAEVAGLIEGKDYQFRVKAVNSEGESEPLITDVPTTAKNPYTEPDAPGKPELKDWSRNHADLKWDAPKEDGGAPVEKYIIEKKDPITGKWHKAAEVPGNKTEGRVPDLQEGQQYQFRVKAVNKGGESKPSPPSELMTAKDRFVPPKIDRTTLKDITVKAGQHIRFDVKISGEPPPTKTWFLNKARIEKRDDINVDYEDYRTKLVISVSERAHTGTLTIKAENSSGKDEASVQIKVLDKPGQPEGPLKISDVHKEGCSLRWNPPQDDGGCPIEYYQVEKMDTDTGRWVPAGRAKEAKIDLDNLEPGQEYKFRVAAVNSEGESVPLEAEQTIVAKNPFDEPGAPGKPEVTDWDKDHVDLRWTPPANDGGSPITGYIIEKREKGSPKWTKAGETGPHETKGTADNLDEGVEYEFRVRAVNAAGPGEPSAASNSVITKPRRLAPKIDRRTLHNITVKEGEPIYIDVKVIGEPPPEITWFQNDKTIIPTGSRRIDNIPYNSKFFNDKPERKDSGVYKIQAVNKYGQDTAEIEITVISKPGKPEGPLEVSDVHKDGCTLKWKKPKDDGGEPIEAYVVEKMDPETGIWLPVAKTEGPIPELQVDGLIPGQEYKFRVKAVNKEGESEPLETLGTIVARDPFTTPSAPGAPEPEDWSANHVELKWPEPPSDGGSPITGYIVEMKDKYSPIWEKAIETTSPKPGAIVSGLIEGNEYQFRVIAVNKAGQSVPSEPGKTFVAKPRFLAPRIDRRHLHDVTLSAGSALKFEANIIGEPPPTVEWRFSGVSLKNDKRVLIDNVDYFTKISVRPVKREDSGEYQVTASNTSGRDVHVINVTVTDKPSPPEGPLQVSDVHKHGCKLKWKRPKDDGGTPIEYYQVDKLDEDTGCWVPCGRSTEPNLEVNNLTPGKEYKFRVAAVNAEGESKPLETETSIVAKNPFDEPGPPGHLKATDWDKDHVDLQWTPPKDDGGSPVTGYVVEKKDKFGNWEKALEVPSTELKATVPDLIEGQPYEFRVRAVNAAGPGEPSNETPTIIAKPRNQAPKIDRTNLIEVRIRAGQNFNFDVKVTGEPMPTTKWLIKGKEIKSSERVKVQHSDYNTKISVRSATRAETGTYTVTAENINGKDIADVEVTVLDVPSPPGGPLKVSDVHANGCKLNWKPPADDGGQPVEKYVVEKMDEVTGRWVPAGETEGPVTSLDVDGLIPGKKYKFRVRAVNRQGRSEPLTTTQATEAKNPFDEPGKPGVPEVTDFDKDFVELKWDKPETDGGSPITGYVIEKRDKFNPNWEKCAEVDGDATVGRVNDLIEGTPYEFRIRAVNKAGPGEASDASKVHVARAKNLPPKIDRNAMINVKIRVGQNFEFNVPIAGEPPPSKEWFVKENILISGDRIKITNEDYNTKLKIIEAKRTDSGEYVLVAKNRNGKDTATVTVVVMDVPTPPEGPLTADNVTKNSLTLRWRPPKDDGGAEISHYAVEKLDTENMRWVPVGEAVGTSMRVDHLVEGHDYKFRVRAVNKLGESAPLTTAESITAKDPFTKPDRPGQPQATDWDKDHVDLEWTAPKKDGGAPITSYIIEKRPKHGTWEKACEVPGNSTKATVPDLTEGEEYEFRVIAVNKGGNSEPSEASLPVIAKPRFLAPNFNKALLHDLIVRAGQRISYNIPIEAAPKPTAQWAVNGKEIHPSDRVDMYCSTTKVTFDIGSALRSDSGRYTLTLKNDLGTCTASANVTVIDRPGPPQPPLDVTNVTKEGARISWRPPLDDGGSPILHYIVEKMDVSRGTWSDAGMATITSHDIIRLIHRKEYYFRVKAVNAVGESEPLETPRSIIAKNEYDEPDAPGKPNVTDWDKDHIDLEWQPPKNDGGTPITGYIIQKKEKGSPYWTNAVHVPSKTTNARVPDLTEGQEYEFRVIAKNAAGQSEPSEPSDLVTAKARFLAPKIKSPLNDIRIKAGLILHVDIDFIGEPTPDVIWTVGGKPLAADERTSITSIGHHTIVHTVNAKRSDSGLYNLHLKNSSGVDEGSFQVIVLGTYI</sequence>
<dbReference type="SMART" id="SM00060">
    <property type="entry name" value="FN3"/>
    <property type="match status" value="24"/>
</dbReference>
<accession>A0A0T6BHL6</accession>
<dbReference type="EMBL" id="LJIG01000206">
    <property type="protein sequence ID" value="KRT86734.1"/>
    <property type="molecule type" value="Genomic_DNA"/>
</dbReference>
<feature type="domain" description="Ig-like" evidence="4">
    <location>
        <begin position="1154"/>
        <end position="1243"/>
    </location>
</feature>
<dbReference type="InterPro" id="IPR003598">
    <property type="entry name" value="Ig_sub2"/>
</dbReference>
<name>A0A0T6BHL6_9SCAR</name>
<gene>
    <name evidence="6" type="ORF">AMK59_1389</name>
</gene>
<feature type="domain" description="Fibronectin type-III" evidence="5">
    <location>
        <begin position="466"/>
        <end position="561"/>
    </location>
</feature>
<feature type="domain" description="Fibronectin type-III" evidence="5">
    <location>
        <begin position="3317"/>
        <end position="3411"/>
    </location>
</feature>
<feature type="domain" description="Fibronectin type-III" evidence="5">
    <location>
        <begin position="2532"/>
        <end position="2626"/>
    </location>
</feature>
<dbReference type="InterPro" id="IPR003599">
    <property type="entry name" value="Ig_sub"/>
</dbReference>
<feature type="domain" description="Ig-like" evidence="4">
    <location>
        <begin position="2630"/>
        <end position="2719"/>
    </location>
</feature>
<feature type="domain" description="Ig-like" evidence="4">
    <location>
        <begin position="858"/>
        <end position="947"/>
    </location>
</feature>
<dbReference type="InterPro" id="IPR036179">
    <property type="entry name" value="Ig-like_dom_sf"/>
</dbReference>
<dbReference type="GO" id="GO:0030017">
    <property type="term" value="C:sarcomere"/>
    <property type="evidence" value="ECO:0007669"/>
    <property type="project" value="UniProtKB-ARBA"/>
</dbReference>
<dbReference type="OrthoDB" id="6728074at2759"/>
<dbReference type="PRINTS" id="PR00014">
    <property type="entry name" value="FNTYPEIII"/>
</dbReference>
<dbReference type="FunFam" id="2.60.40.10:FF:000056">
    <property type="entry name" value="twitchin isoform X4"/>
    <property type="match status" value="15"/>
</dbReference>
<dbReference type="Proteomes" id="UP000051574">
    <property type="component" value="Unassembled WGS sequence"/>
</dbReference>
<dbReference type="InterPro" id="IPR007110">
    <property type="entry name" value="Ig-like_dom"/>
</dbReference>
<feature type="domain" description="Fibronectin type-III" evidence="5">
    <location>
        <begin position="1645"/>
        <end position="1739"/>
    </location>
</feature>
<feature type="domain" description="Fibronectin type-III" evidence="5">
    <location>
        <begin position="2136"/>
        <end position="2231"/>
    </location>
</feature>
<feature type="domain" description="Fibronectin type-III" evidence="5">
    <location>
        <begin position="1056"/>
        <end position="1150"/>
    </location>
</feature>
<feature type="domain" description="Fibronectin type-III" evidence="5">
    <location>
        <begin position="1546"/>
        <end position="1639"/>
    </location>
</feature>
<feature type="domain" description="Fibronectin type-III" evidence="5">
    <location>
        <begin position="759"/>
        <end position="854"/>
    </location>
</feature>
<proteinExistence type="predicted"/>
<feature type="domain" description="Ig-like" evidence="4">
    <location>
        <begin position="3221"/>
        <end position="3310"/>
    </location>
</feature>
<dbReference type="Gene3D" id="2.60.40.10">
    <property type="entry name" value="Immunoglobulins"/>
    <property type="match status" value="37"/>
</dbReference>
<comment type="caution">
    <text evidence="6">The sequence shown here is derived from an EMBL/GenBank/DDBJ whole genome shotgun (WGS) entry which is preliminary data.</text>
</comment>
<evidence type="ECO:0000313" key="6">
    <source>
        <dbReference type="EMBL" id="KRT86734.1"/>
    </source>
</evidence>
<feature type="domain" description="Ig-like" evidence="4">
    <location>
        <begin position="265"/>
        <end position="355"/>
    </location>
</feature>
<dbReference type="SMR" id="A0A0T6BHL6"/>
<dbReference type="PANTHER" id="PTHR14340:SF9">
    <property type="entry name" value="FIBRONECTIN TYPE-III DOMAIN-CONTAINING PROTEIN"/>
    <property type="match status" value="1"/>
</dbReference>
<dbReference type="SMART" id="SM00409">
    <property type="entry name" value="IG"/>
    <property type="match status" value="12"/>
</dbReference>
<dbReference type="FunFam" id="2.60.40.10:FF:001003">
    <property type="entry name" value="titin isoform X1"/>
    <property type="match status" value="1"/>
</dbReference>
<dbReference type="FunFam" id="2.60.40.10:FF:000031">
    <property type="entry name" value="Myosin-binding protein C, slow type"/>
    <property type="match status" value="1"/>
</dbReference>
<dbReference type="FunFam" id="2.60.40.10:FF:000051">
    <property type="entry name" value="Uncharacterized protein, isoform J"/>
    <property type="match status" value="3"/>
</dbReference>
<dbReference type="InterPro" id="IPR013783">
    <property type="entry name" value="Ig-like_fold"/>
</dbReference>
<keyword evidence="2" id="KW-0393">Immunoglobulin domain</keyword>
<feature type="domain" description="Fibronectin type-III" evidence="5">
    <location>
        <begin position="2237"/>
        <end position="2332"/>
    </location>
</feature>
<keyword evidence="1" id="KW-0677">Repeat</keyword>
<dbReference type="PROSITE" id="PS50853">
    <property type="entry name" value="FN3"/>
    <property type="match status" value="24"/>
</dbReference>
<evidence type="ECO:0000259" key="4">
    <source>
        <dbReference type="PROSITE" id="PS50835"/>
    </source>
</evidence>
<protein>
    <submittedName>
        <fullName evidence="6">Immunoglobulin</fullName>
    </submittedName>
</protein>
<feature type="domain" description="Fibronectin type-III" evidence="5">
    <location>
        <begin position="1350"/>
        <end position="1445"/>
    </location>
</feature>
<feature type="domain" description="Fibronectin type-III" evidence="5">
    <location>
        <begin position="2726"/>
        <end position="2822"/>
    </location>
</feature>
<dbReference type="SMART" id="SM00408">
    <property type="entry name" value="IGc2"/>
    <property type="match status" value="11"/>
</dbReference>
<dbReference type="GO" id="GO:0030154">
    <property type="term" value="P:cell differentiation"/>
    <property type="evidence" value="ECO:0007669"/>
    <property type="project" value="UniProtKB-ARBA"/>
</dbReference>
<feature type="domain" description="Ig-like" evidence="4">
    <location>
        <begin position="1444"/>
        <end position="1538"/>
    </location>
</feature>
<dbReference type="CDD" id="cd00063">
    <property type="entry name" value="FN3"/>
    <property type="match status" value="24"/>
</dbReference>
<keyword evidence="7" id="KW-1185">Reference proteome</keyword>
<feature type="domain" description="Fibronectin type-III" evidence="5">
    <location>
        <begin position="3023"/>
        <end position="3117"/>
    </location>
</feature>
<feature type="domain" description="Fibronectin type-III" evidence="5">
    <location>
        <begin position="2433"/>
        <end position="2526"/>
    </location>
</feature>
<feature type="region of interest" description="Disordered" evidence="3">
    <location>
        <begin position="1625"/>
        <end position="1653"/>
    </location>
</feature>
<evidence type="ECO:0000256" key="2">
    <source>
        <dbReference type="ARBA" id="ARBA00023319"/>
    </source>
</evidence>
<dbReference type="FunFam" id="2.60.40.10:FF:000127">
    <property type="entry name" value="titin isoform X1"/>
    <property type="match status" value="1"/>
</dbReference>
<dbReference type="Pfam" id="PF07679">
    <property type="entry name" value="I-set"/>
    <property type="match status" value="12"/>
</dbReference>